<dbReference type="PANTHER" id="PTHR12121:SF34">
    <property type="entry name" value="PROTEIN ANGEL"/>
    <property type="match status" value="1"/>
</dbReference>
<accession>A0AAN8K330</accession>
<feature type="compositionally biased region" description="Polar residues" evidence="1">
    <location>
        <begin position="46"/>
        <end position="70"/>
    </location>
</feature>
<feature type="region of interest" description="Disordered" evidence="1">
    <location>
        <begin position="42"/>
        <end position="70"/>
    </location>
</feature>
<dbReference type="Proteomes" id="UP001347796">
    <property type="component" value="Unassembled WGS sequence"/>
</dbReference>
<feature type="compositionally biased region" description="Polar residues" evidence="1">
    <location>
        <begin position="115"/>
        <end position="134"/>
    </location>
</feature>
<feature type="compositionally biased region" description="Basic residues" evidence="1">
    <location>
        <begin position="1"/>
        <end position="12"/>
    </location>
</feature>
<feature type="compositionally biased region" description="Basic and acidic residues" evidence="1">
    <location>
        <begin position="13"/>
        <end position="24"/>
    </location>
</feature>
<dbReference type="GO" id="GO:0000175">
    <property type="term" value="F:3'-5'-RNA exonuclease activity"/>
    <property type="evidence" value="ECO:0007669"/>
    <property type="project" value="TreeGrafter"/>
</dbReference>
<feature type="domain" description="Endonuclease/exonuclease/phosphatase" evidence="2">
    <location>
        <begin position="213"/>
        <end position="435"/>
    </location>
</feature>
<dbReference type="EMBL" id="JAZGQO010000007">
    <property type="protein sequence ID" value="KAK6183484.1"/>
    <property type="molecule type" value="Genomic_DNA"/>
</dbReference>
<dbReference type="AlphaFoldDB" id="A0AAN8K330"/>
<comment type="caution">
    <text evidence="3">The sequence shown here is derived from an EMBL/GenBank/DDBJ whole genome shotgun (WGS) entry which is preliminary data.</text>
</comment>
<feature type="compositionally biased region" description="Basic and acidic residues" evidence="1">
    <location>
        <begin position="136"/>
        <end position="159"/>
    </location>
</feature>
<keyword evidence="4" id="KW-1185">Reference proteome</keyword>
<feature type="compositionally biased region" description="Low complexity" evidence="1">
    <location>
        <begin position="551"/>
        <end position="563"/>
    </location>
</feature>
<reference evidence="3 4" key="1">
    <citation type="submission" date="2024-01" db="EMBL/GenBank/DDBJ databases">
        <title>The genome of the rayed Mediterranean limpet Patella caerulea (Linnaeus, 1758).</title>
        <authorList>
            <person name="Anh-Thu Weber A."/>
            <person name="Halstead-Nussloch G."/>
        </authorList>
    </citation>
    <scope>NUCLEOTIDE SEQUENCE [LARGE SCALE GENOMIC DNA]</scope>
    <source>
        <strain evidence="3">AATW-2023a</strain>
        <tissue evidence="3">Whole specimen</tissue>
    </source>
</reference>
<feature type="region of interest" description="Disordered" evidence="1">
    <location>
        <begin position="1"/>
        <end position="30"/>
    </location>
</feature>
<evidence type="ECO:0000313" key="4">
    <source>
        <dbReference type="Proteomes" id="UP001347796"/>
    </source>
</evidence>
<evidence type="ECO:0000259" key="2">
    <source>
        <dbReference type="Pfam" id="PF03372"/>
    </source>
</evidence>
<dbReference type="InterPro" id="IPR036691">
    <property type="entry name" value="Endo/exonu/phosph_ase_sf"/>
</dbReference>
<feature type="region of interest" description="Disordered" evidence="1">
    <location>
        <begin position="115"/>
        <end position="181"/>
    </location>
</feature>
<feature type="region of interest" description="Disordered" evidence="1">
    <location>
        <begin position="479"/>
        <end position="507"/>
    </location>
</feature>
<organism evidence="3 4">
    <name type="scientific">Patella caerulea</name>
    <name type="common">Rayed Mediterranean limpet</name>
    <dbReference type="NCBI Taxonomy" id="87958"/>
    <lineage>
        <taxon>Eukaryota</taxon>
        <taxon>Metazoa</taxon>
        <taxon>Spiralia</taxon>
        <taxon>Lophotrochozoa</taxon>
        <taxon>Mollusca</taxon>
        <taxon>Gastropoda</taxon>
        <taxon>Patellogastropoda</taxon>
        <taxon>Patelloidea</taxon>
        <taxon>Patellidae</taxon>
        <taxon>Patella</taxon>
    </lineage>
</organism>
<protein>
    <recommendedName>
        <fullName evidence="2">Endonuclease/exonuclease/phosphatase domain-containing protein</fullName>
    </recommendedName>
</protein>
<dbReference type="Gene3D" id="3.60.10.10">
    <property type="entry name" value="Endonuclease/exonuclease/phosphatase"/>
    <property type="match status" value="1"/>
</dbReference>
<sequence length="673" mass="76765">MKKSRPKKISGKRKSDEHIMKSDPKIQCTSVETAGLAKVTEVGGSEVQNPQPPKTTDNQQSSHASFGQRNRCSLKSAPTLTNQSVPVTDMSKASVLQFQPRALYSMRTQICSRTSVDASQHTTASNVSHRNWTSVRPKEKQKCKGDDKPPWSRYDDSKQYRKHKKDYKPSNKGKGDPIGFSSLPRKWEFTETGLRYERESSGRGKSGLPFTVMSYNVLSQKLLEWHLGLYTNCSPESLDWDMRSERILEELKYYKPDIICLQEVQFDHYESFFRHHLRKMGYGSEYLKRSGDKPDGCATFFNLEKFSLLQSTPVEYYRGGLLDRDNVALILELAPNTKHYHGSANKLCIANTHLLYNPRRGDIKLGQLMVLLAELDICLHKPAKKDTQFVHDQNISYSPVVLCGDFNSGPQSDLYKFLSTGYVHYEGLLARQFSGQREGYYGRNYQLHRHFFDKSYGITDQCQYVEHLIKRHVHMRQTKELEHSEMPLSASVATSSETETRQSDIQDRERLNFENVGFKEDTEVSDVSKTVLKDDASENWDAEIQENQTALSSDSSTSDLSSSNQPHFSHASGKLWHKFNLISAYKHRIQRCGFREPEVTTLHDSEGCSVDYIFYSGSRCNRPEGKPASQEGKLKLLARYGLMSGREINNIGGLPNHIQGSDHVSLLTKFLLK</sequence>
<dbReference type="InterPro" id="IPR050410">
    <property type="entry name" value="CCR4/nocturin_mRNA_transcr"/>
</dbReference>
<dbReference type="SUPFAM" id="SSF56219">
    <property type="entry name" value="DNase I-like"/>
    <property type="match status" value="1"/>
</dbReference>
<gene>
    <name evidence="3" type="ORF">SNE40_010959</name>
</gene>
<evidence type="ECO:0000313" key="3">
    <source>
        <dbReference type="EMBL" id="KAK6183484.1"/>
    </source>
</evidence>
<name>A0AAN8K330_PATCE</name>
<dbReference type="PANTHER" id="PTHR12121">
    <property type="entry name" value="CARBON CATABOLITE REPRESSOR PROTEIN 4"/>
    <property type="match status" value="1"/>
</dbReference>
<feature type="compositionally biased region" description="Basic and acidic residues" evidence="1">
    <location>
        <begin position="498"/>
        <end position="507"/>
    </location>
</feature>
<feature type="region of interest" description="Disordered" evidence="1">
    <location>
        <begin position="546"/>
        <end position="567"/>
    </location>
</feature>
<dbReference type="InterPro" id="IPR005135">
    <property type="entry name" value="Endo/exonuclease/phosphatase"/>
</dbReference>
<dbReference type="Pfam" id="PF03372">
    <property type="entry name" value="Exo_endo_phos"/>
    <property type="match status" value="1"/>
</dbReference>
<evidence type="ECO:0000256" key="1">
    <source>
        <dbReference type="SAM" id="MobiDB-lite"/>
    </source>
</evidence>
<proteinExistence type="predicted"/>